<gene>
    <name evidence="2" type="ORF">BCR37DRAFT_299031</name>
</gene>
<sequence length="234" mass="25879">MLPAGNNPRLNVGVLPKERGDQPEVRGNFPREEANFGRRHGAALQITQLVKGNAFHPRPFQQKTKPKSRRLQSSSIRPTVHGPCLRTTKWDNIVVSKFRAAPAGRFARHCQLPMHMTTTHYRARELQLLGDVVTARLCFSCSTKVIMREVAALDFDNLKSQVSEPKCLGLSCKNCTLSKQPATLLGYFDSLSLSIYFPQIAVGKSRQNNVCECLSHPVVLGEASLLSTNSIAVA</sequence>
<name>A0A1Y2FIL5_PROLT</name>
<feature type="region of interest" description="Disordered" evidence="1">
    <location>
        <begin position="57"/>
        <end position="78"/>
    </location>
</feature>
<reference evidence="2 3" key="1">
    <citation type="submission" date="2016-07" db="EMBL/GenBank/DDBJ databases">
        <title>Pervasive Adenine N6-methylation of Active Genes in Fungi.</title>
        <authorList>
            <consortium name="DOE Joint Genome Institute"/>
            <person name="Mondo S.J."/>
            <person name="Dannebaum R.O."/>
            <person name="Kuo R.C."/>
            <person name="Labutti K."/>
            <person name="Haridas S."/>
            <person name="Kuo A."/>
            <person name="Salamov A."/>
            <person name="Ahrendt S.R."/>
            <person name="Lipzen A."/>
            <person name="Sullivan W."/>
            <person name="Andreopoulos W.B."/>
            <person name="Clum A."/>
            <person name="Lindquist E."/>
            <person name="Daum C."/>
            <person name="Ramamoorthy G.K."/>
            <person name="Gryganskyi A."/>
            <person name="Culley D."/>
            <person name="Magnuson J.K."/>
            <person name="James T.Y."/>
            <person name="O'Malley M.A."/>
            <person name="Stajich J.E."/>
            <person name="Spatafora J.W."/>
            <person name="Visel A."/>
            <person name="Grigoriev I.V."/>
        </authorList>
    </citation>
    <scope>NUCLEOTIDE SEQUENCE [LARGE SCALE GENOMIC DNA]</scope>
    <source>
        <strain evidence="2 3">12-1054</strain>
    </source>
</reference>
<feature type="compositionally biased region" description="Basic and acidic residues" evidence="1">
    <location>
        <begin position="16"/>
        <end position="27"/>
    </location>
</feature>
<keyword evidence="3" id="KW-1185">Reference proteome</keyword>
<evidence type="ECO:0000313" key="3">
    <source>
        <dbReference type="Proteomes" id="UP000193685"/>
    </source>
</evidence>
<dbReference type="Proteomes" id="UP000193685">
    <property type="component" value="Unassembled WGS sequence"/>
</dbReference>
<dbReference type="AlphaFoldDB" id="A0A1Y2FIL5"/>
<dbReference type="RefSeq" id="XP_040725805.1">
    <property type="nucleotide sequence ID" value="XM_040866905.1"/>
</dbReference>
<dbReference type="GeneID" id="63783504"/>
<proteinExistence type="predicted"/>
<accession>A0A1Y2FIL5</accession>
<comment type="caution">
    <text evidence="2">The sequence shown here is derived from an EMBL/GenBank/DDBJ whole genome shotgun (WGS) entry which is preliminary data.</text>
</comment>
<organism evidence="2 3">
    <name type="scientific">Protomyces lactucae-debilis</name>
    <dbReference type="NCBI Taxonomy" id="2754530"/>
    <lineage>
        <taxon>Eukaryota</taxon>
        <taxon>Fungi</taxon>
        <taxon>Dikarya</taxon>
        <taxon>Ascomycota</taxon>
        <taxon>Taphrinomycotina</taxon>
        <taxon>Taphrinomycetes</taxon>
        <taxon>Taphrinales</taxon>
        <taxon>Protomycetaceae</taxon>
        <taxon>Protomyces</taxon>
    </lineage>
</organism>
<evidence type="ECO:0000256" key="1">
    <source>
        <dbReference type="SAM" id="MobiDB-lite"/>
    </source>
</evidence>
<evidence type="ECO:0000313" key="2">
    <source>
        <dbReference type="EMBL" id="ORY83224.1"/>
    </source>
</evidence>
<feature type="region of interest" description="Disordered" evidence="1">
    <location>
        <begin position="1"/>
        <end position="27"/>
    </location>
</feature>
<dbReference type="EMBL" id="MCFI01000008">
    <property type="protein sequence ID" value="ORY83224.1"/>
    <property type="molecule type" value="Genomic_DNA"/>
</dbReference>
<protein>
    <submittedName>
        <fullName evidence="2">Uncharacterized protein</fullName>
    </submittedName>
</protein>